<dbReference type="GO" id="GO:0019905">
    <property type="term" value="F:syntaxin binding"/>
    <property type="evidence" value="ECO:0007669"/>
    <property type="project" value="TreeGrafter"/>
</dbReference>
<organism evidence="8 11">
    <name type="scientific">Phytophthora fragariae</name>
    <dbReference type="NCBI Taxonomy" id="53985"/>
    <lineage>
        <taxon>Eukaryota</taxon>
        <taxon>Sar</taxon>
        <taxon>Stramenopiles</taxon>
        <taxon>Oomycota</taxon>
        <taxon>Peronosporomycetes</taxon>
        <taxon>Peronosporales</taxon>
        <taxon>Peronosporaceae</taxon>
        <taxon>Phytophthora</taxon>
    </lineage>
</organism>
<protein>
    <submittedName>
        <fullName evidence="8">Vacuolar protein sorting-associated protein 52 A</fullName>
    </submittedName>
</protein>
<dbReference type="GO" id="GO:0006896">
    <property type="term" value="P:Golgi to vacuole transport"/>
    <property type="evidence" value="ECO:0007669"/>
    <property type="project" value="TreeGrafter"/>
</dbReference>
<proteinExistence type="inferred from homology"/>
<comment type="subcellular location">
    <subcellularLocation>
        <location evidence="1">Golgi apparatus</location>
        <location evidence="1">trans-Golgi network</location>
    </subcellularLocation>
</comment>
<dbReference type="Proteomes" id="UP000488956">
    <property type="component" value="Unassembled WGS sequence"/>
</dbReference>
<accession>A0A6G0LM34</accession>
<dbReference type="GO" id="GO:0042147">
    <property type="term" value="P:retrograde transport, endosome to Golgi"/>
    <property type="evidence" value="ECO:0007669"/>
    <property type="project" value="TreeGrafter"/>
</dbReference>
<comment type="similarity">
    <text evidence="2">Belongs to the VPS52 family.</text>
</comment>
<dbReference type="InterPro" id="IPR048319">
    <property type="entry name" value="Vps52_CC"/>
</dbReference>
<evidence type="ECO:0000259" key="6">
    <source>
        <dbReference type="Pfam" id="PF04129"/>
    </source>
</evidence>
<evidence type="ECO:0000256" key="1">
    <source>
        <dbReference type="ARBA" id="ARBA00004601"/>
    </source>
</evidence>
<evidence type="ECO:0000313" key="9">
    <source>
        <dbReference type="EMBL" id="KAE9245028.1"/>
    </source>
</evidence>
<keyword evidence="4" id="KW-0653">Protein transport</keyword>
<dbReference type="InterPro" id="IPR007258">
    <property type="entry name" value="Vps52"/>
</dbReference>
<keyword evidence="3" id="KW-0813">Transport</keyword>
<dbReference type="GO" id="GO:0032456">
    <property type="term" value="P:endocytic recycling"/>
    <property type="evidence" value="ECO:0007669"/>
    <property type="project" value="TreeGrafter"/>
</dbReference>
<sequence>MAKRSDGAGDADAAAVNLDDIDFDELDDYLELFQQDGVIKEALSQGVDLREYAQQIEHELREAEAASVAQYVMKSGDIVELHDEVQDCDNLLAKMQEMLLGFQADLGGISDEIRHLQDESIGMNVKLKNRRETEEKLQTYLDQVAVAPSLVKTIDEGEVNDVYLHALVTLNGKLRYAALSDPDPSGSSFDLVPSQTAAFSDVEAQLKKLKARAIARIREFLLAKMNEVKKPKTNVQMVQQNTLLPMKYLVTFLADNAPEVEEEFREVYAEAMSKTLVNVFRSYHTGLMKFHEEVAARTDVIVVDEQSLKGIFSSRVNLSKRNDTFSVTEREKILETASAPPLILHVAQQEGLKLPYEAVFRNMQQHLMDSATSEYLFLIEFFKPSNQQENVFRSRDLFLRVFAKTLSLCLENMENYLFTCYDAIGLLLMIRLTYAQRLVMEKRRIPCLDAYFDRVALLLWPRFKAVFDLNLMSVKNAKVKKLGHIDLHPHFVIRRYAEFASSILSLSLYTQQNQSSKSGNDDSAISSAQMHENGAGDMVLSNLSVMRDEILSLLTRLSEQHSNAKDKCVFLINNVDLVLTHFEERRVISDETSKFEELLAGQREKFVEEELVTYYAKLIQFVRQHEQVTLGKGASGASAGGSQQVDTAQIEKIVREFAATWKAGIEKMNGNVMTYFANFRNGMEILKQVLTQLLLYYTRFVEIVKRSYQRPPPFNAEIVTTQEILYEIKKYSRSF</sequence>
<dbReference type="Pfam" id="PF04129">
    <property type="entry name" value="Vps52_CC"/>
    <property type="match status" value="1"/>
</dbReference>
<dbReference type="PANTHER" id="PTHR14190:SF7">
    <property type="entry name" value="VACUOLAR PROTEIN SORTING-ASSOCIATED PROTEIN 52 HOMOLOG"/>
    <property type="match status" value="1"/>
</dbReference>
<name>A0A6G0LM34_9STRA</name>
<dbReference type="PANTHER" id="PTHR14190">
    <property type="entry name" value="SUPPRESSOR OF ACTIN MUTATIONS 2/VACUOLAR PROTEIN SORTING 52"/>
    <property type="match status" value="1"/>
</dbReference>
<evidence type="ECO:0000313" key="8">
    <source>
        <dbReference type="EMBL" id="KAE9123917.1"/>
    </source>
</evidence>
<reference evidence="10 11" key="1">
    <citation type="submission" date="2018-09" db="EMBL/GenBank/DDBJ databases">
        <title>Genomic investigation of the strawberry pathogen Phytophthora fragariae indicates pathogenicity is determined by transcriptional variation in three key races.</title>
        <authorList>
            <person name="Adams T.M."/>
            <person name="Armitage A.D."/>
            <person name="Sobczyk M.K."/>
            <person name="Bates H.J."/>
            <person name="Dunwell J.M."/>
            <person name="Nellist C.F."/>
            <person name="Harrison R.J."/>
        </authorList>
    </citation>
    <scope>NUCLEOTIDE SEQUENCE [LARGE SCALE GENOMIC DNA]</scope>
    <source>
        <strain evidence="9 10">BC-23</strain>
        <strain evidence="8 11">ONT-3</strain>
    </source>
</reference>
<evidence type="ECO:0000313" key="11">
    <source>
        <dbReference type="Proteomes" id="UP000488956"/>
    </source>
</evidence>
<evidence type="ECO:0000313" key="10">
    <source>
        <dbReference type="Proteomes" id="UP000476176"/>
    </source>
</evidence>
<dbReference type="GO" id="GO:0005829">
    <property type="term" value="C:cytosol"/>
    <property type="evidence" value="ECO:0007669"/>
    <property type="project" value="GOC"/>
</dbReference>
<dbReference type="Pfam" id="PF20655">
    <property type="entry name" value="Vps52_C"/>
    <property type="match status" value="1"/>
</dbReference>
<keyword evidence="5" id="KW-0333">Golgi apparatus</keyword>
<feature type="domain" description="Vps52 coiled-coil" evidence="6">
    <location>
        <begin position="72"/>
        <end position="253"/>
    </location>
</feature>
<evidence type="ECO:0000259" key="7">
    <source>
        <dbReference type="Pfam" id="PF20655"/>
    </source>
</evidence>
<comment type="caution">
    <text evidence="8">The sequence shown here is derived from an EMBL/GenBank/DDBJ whole genome shotgun (WGS) entry which is preliminary data.</text>
</comment>
<evidence type="ECO:0000256" key="4">
    <source>
        <dbReference type="ARBA" id="ARBA00022927"/>
    </source>
</evidence>
<dbReference type="Proteomes" id="UP000476176">
    <property type="component" value="Unassembled WGS sequence"/>
</dbReference>
<evidence type="ECO:0000256" key="2">
    <source>
        <dbReference type="ARBA" id="ARBA00008180"/>
    </source>
</evidence>
<feature type="domain" description="Vps52 C-terminal" evidence="7">
    <location>
        <begin position="270"/>
        <end position="606"/>
    </location>
</feature>
<evidence type="ECO:0000256" key="5">
    <source>
        <dbReference type="ARBA" id="ARBA00023034"/>
    </source>
</evidence>
<dbReference type="GO" id="GO:0000938">
    <property type="term" value="C:GARP complex"/>
    <property type="evidence" value="ECO:0007669"/>
    <property type="project" value="TreeGrafter"/>
</dbReference>
<gene>
    <name evidence="9" type="ORF">PF004_g5419</name>
    <name evidence="8" type="ORF">PF010_g6209</name>
</gene>
<dbReference type="GO" id="GO:0015031">
    <property type="term" value="P:protein transport"/>
    <property type="evidence" value="ECO:0007669"/>
    <property type="project" value="UniProtKB-KW"/>
</dbReference>
<dbReference type="EMBL" id="QXFX01000245">
    <property type="protein sequence ID" value="KAE9123917.1"/>
    <property type="molecule type" value="Genomic_DNA"/>
</dbReference>
<evidence type="ECO:0000256" key="3">
    <source>
        <dbReference type="ARBA" id="ARBA00022448"/>
    </source>
</evidence>
<dbReference type="AlphaFoldDB" id="A0A6G0LM34"/>
<dbReference type="EMBL" id="QXGC01000202">
    <property type="protein sequence ID" value="KAE9245028.1"/>
    <property type="molecule type" value="Genomic_DNA"/>
</dbReference>
<dbReference type="InterPro" id="IPR048361">
    <property type="entry name" value="Vps52_C"/>
</dbReference>